<dbReference type="AlphaFoldDB" id="A0A345RSF5"/>
<accession>A0A345RSF5</accession>
<evidence type="ECO:0000256" key="1">
    <source>
        <dbReference type="SAM" id="SignalP"/>
    </source>
</evidence>
<organism evidence="2 3">
    <name type="scientific">Pseudomonas kribbensis</name>
    <dbReference type="NCBI Taxonomy" id="1628086"/>
    <lineage>
        <taxon>Bacteria</taxon>
        <taxon>Pseudomonadati</taxon>
        <taxon>Pseudomonadota</taxon>
        <taxon>Gammaproteobacteria</taxon>
        <taxon>Pseudomonadales</taxon>
        <taxon>Pseudomonadaceae</taxon>
        <taxon>Pseudomonas</taxon>
    </lineage>
</organism>
<keyword evidence="3" id="KW-1185">Reference proteome</keyword>
<keyword evidence="1" id="KW-0732">Signal</keyword>
<reference evidence="2 3" key="1">
    <citation type="submission" date="2018-05" db="EMBL/GenBank/DDBJ databases">
        <title>Complete genome sequence of Pseudomonas kribbensis 46-2(T).</title>
        <authorList>
            <person name="Jeong H."/>
            <person name="Lee S.-G."/>
            <person name="Rha E."/>
            <person name="Kim H."/>
        </authorList>
    </citation>
    <scope>NUCLEOTIDE SEQUENCE [LARGE SCALE GENOMIC DNA]</scope>
    <source>
        <strain evidence="2 3">46-2</strain>
    </source>
</reference>
<proteinExistence type="predicted"/>
<evidence type="ECO:0000313" key="3">
    <source>
        <dbReference type="Proteomes" id="UP000253720"/>
    </source>
</evidence>
<evidence type="ECO:0008006" key="4">
    <source>
        <dbReference type="Google" id="ProtNLM"/>
    </source>
</evidence>
<sequence>MNVLRSLLKWRKALLLVPVTLAALASSPVFAQPEMIIREAPPPMRMEPMPGPRAGYAWDRGHWRWEGRGYVWMPGHWQPVRHRGARWEPGHWQARGPNWYWIEGHWVR</sequence>
<protein>
    <recommendedName>
        <fullName evidence="4">YXWGXW repeat-containing protein</fullName>
    </recommendedName>
</protein>
<evidence type="ECO:0000313" key="2">
    <source>
        <dbReference type="EMBL" id="AXI62221.1"/>
    </source>
</evidence>
<feature type="chain" id="PRO_5016913657" description="YXWGXW repeat-containing protein" evidence="1">
    <location>
        <begin position="32"/>
        <end position="108"/>
    </location>
</feature>
<feature type="signal peptide" evidence="1">
    <location>
        <begin position="1"/>
        <end position="31"/>
    </location>
</feature>
<dbReference type="Proteomes" id="UP000253720">
    <property type="component" value="Chromosome"/>
</dbReference>
<dbReference type="EMBL" id="CP029608">
    <property type="protein sequence ID" value="AXI62221.1"/>
    <property type="molecule type" value="Genomic_DNA"/>
</dbReference>
<dbReference type="RefSeq" id="WP_085711572.1">
    <property type="nucleotide sequence ID" value="NZ_CP029608.1"/>
</dbReference>
<dbReference type="InterPro" id="IPR024447">
    <property type="entry name" value="YXWGXW_rpt"/>
</dbReference>
<gene>
    <name evidence="2" type="ORF">DLD99_17660</name>
</gene>
<dbReference type="KEGG" id="pke:DLD99_17660"/>
<name>A0A345RSF5_9PSED</name>
<dbReference type="Pfam" id="PF12779">
    <property type="entry name" value="WXXGXW"/>
    <property type="match status" value="2"/>
</dbReference>